<dbReference type="InterPro" id="IPR024618">
    <property type="entry name" value="DUF3857"/>
</dbReference>
<sequence>MLVGRIGSTCRRRLITRSTLMAILSLGMASVAGSVGAVEAPALGFSSSLAAALPAAVLPPEQLPKSGFAFAPVPDWVRPVLAFDPELPADTEVVQGYQGRLRDFQYNGIKVGQSSYFTALEYRLTNRYGVENHSSIEISFDPSYERLFVHELWIKRGDERVDKLSTARFDLLRTEADRAELIYDGTRTLAIVLDDVRSGDTVRYSYSVAGENPIYEGHREFRVNTEVSTPLARQSVRILTSSDRPFNRRVRGDDWPVQITEEAGIQELLLEQRDVPEFSIEDDVPNWHYNRGTMVFSDMQDWRSVVEWAAPMYKLEEQASAQIATIASVIRASSDDRDEQIGAALRWVQDEIRYFGVELGKNSHWPSRPAETLERRFGDCKDKALLLITLLKELGVEAQAALVNTDRGLESASYPYRLHAFNHVIVHLLVDGQVHFIDPTLSYQAGALGQLREPDYGRALVLAAGTTGLVEMSTSQVRYRMSINKKVELLESSPDNAVAKLSDTGSENGAGKVPANMSASLQVTTMKQGGWAENVRHSLESDGVRQLARAYESYYADYFDRISATDQPEFIEAEGDGVVIEESYRIPDFWVSDGEVERYRWIHADEIMSYLDLPARTSGRQQPYGIVHPIIIEESWDVTLPYGMRLEDLNDSVETPWMRFSKQATVNEQGTHVNVKFRYQTLSNEVAAVDLVDYAAAVTRIDDLASFYIEDEPPAVAAAIKVAGYEVSKAGMFYWWMLAPGLAILLLRIFRARAIA</sequence>
<evidence type="ECO:0000259" key="3">
    <source>
        <dbReference type="Pfam" id="PF12969"/>
    </source>
</evidence>
<dbReference type="AlphaFoldDB" id="A0A2Z2NIW3"/>
<accession>A0A2Z2NIW3</accession>
<keyword evidence="1" id="KW-1133">Transmembrane helix</keyword>
<name>A0A2Z2NIW3_9GAMM</name>
<evidence type="ECO:0000313" key="5">
    <source>
        <dbReference type="Proteomes" id="UP000250079"/>
    </source>
</evidence>
<protein>
    <recommendedName>
        <fullName evidence="6">DUF3857 domain-containing protein</fullName>
    </recommendedName>
</protein>
<dbReference type="InterPro" id="IPR002931">
    <property type="entry name" value="Transglutaminase-like"/>
</dbReference>
<dbReference type="SUPFAM" id="SSF54001">
    <property type="entry name" value="Cysteine proteinases"/>
    <property type="match status" value="1"/>
</dbReference>
<proteinExistence type="predicted"/>
<dbReference type="Gene3D" id="2.60.40.3140">
    <property type="match status" value="1"/>
</dbReference>
<reference evidence="4 5" key="1">
    <citation type="submission" date="2016-12" db="EMBL/GenBank/DDBJ databases">
        <authorList>
            <person name="Song W.-J."/>
            <person name="Kurnit D.M."/>
        </authorList>
    </citation>
    <scope>NUCLEOTIDE SEQUENCE [LARGE SCALE GENOMIC DNA]</scope>
    <source>
        <strain evidence="4 5">IMCC3135</strain>
    </source>
</reference>
<keyword evidence="1" id="KW-0812">Transmembrane</keyword>
<dbReference type="EMBL" id="CP018632">
    <property type="protein sequence ID" value="ASJ71099.1"/>
    <property type="molecule type" value="Genomic_DNA"/>
</dbReference>
<organism evidence="4 5">
    <name type="scientific">Granulosicoccus antarcticus IMCC3135</name>
    <dbReference type="NCBI Taxonomy" id="1192854"/>
    <lineage>
        <taxon>Bacteria</taxon>
        <taxon>Pseudomonadati</taxon>
        <taxon>Pseudomonadota</taxon>
        <taxon>Gammaproteobacteria</taxon>
        <taxon>Chromatiales</taxon>
        <taxon>Granulosicoccaceae</taxon>
        <taxon>Granulosicoccus</taxon>
    </lineage>
</organism>
<keyword evidence="5" id="KW-1185">Reference proteome</keyword>
<dbReference type="Gene3D" id="3.10.620.30">
    <property type="match status" value="1"/>
</dbReference>
<dbReference type="Pfam" id="PF12969">
    <property type="entry name" value="DUF3857"/>
    <property type="match status" value="1"/>
</dbReference>
<dbReference type="KEGG" id="gai:IMCC3135_04930"/>
<evidence type="ECO:0000259" key="2">
    <source>
        <dbReference type="Pfam" id="PF01841"/>
    </source>
</evidence>
<keyword evidence="1" id="KW-0472">Membrane</keyword>
<feature type="domain" description="DUF3857" evidence="3">
    <location>
        <begin position="112"/>
        <end position="277"/>
    </location>
</feature>
<evidence type="ECO:0000256" key="1">
    <source>
        <dbReference type="SAM" id="Phobius"/>
    </source>
</evidence>
<dbReference type="Proteomes" id="UP000250079">
    <property type="component" value="Chromosome"/>
</dbReference>
<gene>
    <name evidence="4" type="ORF">IMCC3135_04930</name>
</gene>
<feature type="transmembrane region" description="Helical" evidence="1">
    <location>
        <begin position="733"/>
        <end position="750"/>
    </location>
</feature>
<evidence type="ECO:0000313" key="4">
    <source>
        <dbReference type="EMBL" id="ASJ71099.1"/>
    </source>
</evidence>
<feature type="domain" description="Transglutaminase-like" evidence="2">
    <location>
        <begin position="328"/>
        <end position="426"/>
    </location>
</feature>
<evidence type="ECO:0008006" key="6">
    <source>
        <dbReference type="Google" id="ProtNLM"/>
    </source>
</evidence>
<dbReference type="Pfam" id="PF01841">
    <property type="entry name" value="Transglut_core"/>
    <property type="match status" value="1"/>
</dbReference>
<dbReference type="InterPro" id="IPR038765">
    <property type="entry name" value="Papain-like_cys_pep_sf"/>
</dbReference>